<keyword evidence="10" id="KW-1185">Reference proteome</keyword>
<protein>
    <submittedName>
        <fullName evidence="11">Uncharacterized protein LOC100904648</fullName>
    </submittedName>
</protein>
<organism evidence="10 11">
    <name type="scientific">Galendromus occidentalis</name>
    <name type="common">western predatory mite</name>
    <dbReference type="NCBI Taxonomy" id="34638"/>
    <lineage>
        <taxon>Eukaryota</taxon>
        <taxon>Metazoa</taxon>
        <taxon>Ecdysozoa</taxon>
        <taxon>Arthropoda</taxon>
        <taxon>Chelicerata</taxon>
        <taxon>Arachnida</taxon>
        <taxon>Acari</taxon>
        <taxon>Parasitiformes</taxon>
        <taxon>Mesostigmata</taxon>
        <taxon>Gamasina</taxon>
        <taxon>Phytoseioidea</taxon>
        <taxon>Phytoseiidae</taxon>
        <taxon>Typhlodrominae</taxon>
        <taxon>Galendromus</taxon>
    </lineage>
</organism>
<dbReference type="InterPro" id="IPR000719">
    <property type="entry name" value="Prot_kinase_dom"/>
</dbReference>
<dbReference type="GO" id="GO:0005524">
    <property type="term" value="F:ATP binding"/>
    <property type="evidence" value="ECO:0007669"/>
    <property type="project" value="UniProtKB-UniRule"/>
</dbReference>
<name>A0AAJ7WGR2_9ACAR</name>
<dbReference type="SMART" id="SM00220">
    <property type="entry name" value="S_TKc"/>
    <property type="match status" value="1"/>
</dbReference>
<dbReference type="InterPro" id="IPR051175">
    <property type="entry name" value="CLK_kinases"/>
</dbReference>
<evidence type="ECO:0000259" key="9">
    <source>
        <dbReference type="PROSITE" id="PS50011"/>
    </source>
</evidence>
<reference evidence="11" key="1">
    <citation type="submission" date="2025-08" db="UniProtKB">
        <authorList>
            <consortium name="RefSeq"/>
        </authorList>
    </citation>
    <scope>IDENTIFICATION</scope>
</reference>
<feature type="binding site" evidence="7">
    <location>
        <position position="83"/>
    </location>
    <ligand>
        <name>ATP</name>
        <dbReference type="ChEBI" id="CHEBI:30616"/>
    </ligand>
</feature>
<keyword evidence="2" id="KW-0808">Transferase</keyword>
<feature type="domain" description="Protein kinase" evidence="9">
    <location>
        <begin position="54"/>
        <end position="370"/>
    </location>
</feature>
<evidence type="ECO:0000256" key="6">
    <source>
        <dbReference type="ARBA" id="ARBA00037966"/>
    </source>
</evidence>
<keyword evidence="1" id="KW-0723">Serine/threonine-protein kinase</keyword>
<dbReference type="Gene3D" id="3.30.200.20">
    <property type="entry name" value="Phosphorylase Kinase, domain 1"/>
    <property type="match status" value="1"/>
</dbReference>
<evidence type="ECO:0000256" key="2">
    <source>
        <dbReference type="ARBA" id="ARBA00022679"/>
    </source>
</evidence>
<dbReference type="Proteomes" id="UP000694867">
    <property type="component" value="Unplaced"/>
</dbReference>
<feature type="compositionally biased region" description="Acidic residues" evidence="8">
    <location>
        <begin position="463"/>
        <end position="481"/>
    </location>
</feature>
<dbReference type="GeneID" id="100904648"/>
<dbReference type="Gene3D" id="1.10.510.10">
    <property type="entry name" value="Transferase(Phosphotransferase) domain 1"/>
    <property type="match status" value="1"/>
</dbReference>
<proteinExistence type="inferred from homology"/>
<evidence type="ECO:0000256" key="5">
    <source>
        <dbReference type="ARBA" id="ARBA00022840"/>
    </source>
</evidence>
<evidence type="ECO:0000256" key="3">
    <source>
        <dbReference type="ARBA" id="ARBA00022741"/>
    </source>
</evidence>
<dbReference type="Pfam" id="PF00069">
    <property type="entry name" value="Pkinase"/>
    <property type="match status" value="1"/>
</dbReference>
<sequence>MCASILRKLSSRLHKDMDETADNLLHPEVRKASVHDDPEGHLVYKIGDVISDRYVILATLGEGTFGKVVEVLDEETDQKLALKVIKNVDKYREAAKLEINVLEKLRQSKEPVLQTLCVRMLDWFDYFGHMCILFEGLGISVFDFLKENHYQPYPLDQVRHIGYQLILSVLHLHQMKLTHTDLKPENILFLNSDYDVSMSNTKKKREVRRVKDTRIKLIDFGSATFDHEHHSTVVSTRHYRAPEVILELGWSHTCDVWSIGCILFELYLGITLFQTHDNREHLAMMERILGPIPYRMCRKTKTKYFYHGHLDWDEKSSAGKYVRENCKPLLRYMVSDDQDTRNLFELIARMLEYEPTGRITLSECLEHPFFEPLDPSLRIHKHPGRPLQKQGSLPAAPPTAASSASLSGPSSSSSIQALVSPPVEETPHYRPTKQFSEINMSKLGSREPALTPSKNVSAKFGEIEEEDDSSEDDDDDDLDEFSLDRNSWTSASTRKSGSFGKQLTVSEDLFLLDDSPGPMDLATLVYGEVRESPLLIQKVIDAGPNQPSLSSHNLTELYKRKNAPRKWLSYSSTKDAIFCLPCFLFAVRDAASYDPTFTEQGMSQWDNPRDVVERHETGRMHLLANAVLKIWTKARSSTENGGSAPTNSRKELNLLREAAHRVLDVLLFYCRQPCLLATDVKTRKASLFIDLVRLVGERDCALSLYLADMVTRPAAGRVGAACVETVKGFSGATGGHATNASSNGLLGYPARLELVGLTAKQITTMIARKIRAANLFSLIFDACALNQIAVTARYVMSGDAQTTLINESFLCLMTVSDGLPSGNLLIERLKTIGLSIERCRGLSFDGTLNMRRHYDDISDEVQAVQPSAVFVHSANHLFNEILADASLIHFEVSLFFGAIRRLFEHFTANGKRWNTLECCLVGSEIDEKWAISGRWETHFESVDAVIVSYDELTSLLQRTISEGRCSQDEQINLFMIQTQMKRFLFLVLLQIWRTVLQRAKVVTKLLQKNDCLLSKASVILGGLVEDLKEMKSTLHCHINKAKAFAESHSLESEWSTDGKICSQKAFEAEIFSPMMESLINQVEARYDSVTKTHILFDFLNPVALLEAQENDLKNSVANISIVYRDDLKEQPLLNEILSFRVAFHEELMAMKTPKDVLDLLVSMQLTDDFVNLSTLFKLSLCQPTHASTCFLEKTRQIRKAAQHGDSDIAVISLEGGNACSNPADESEFLNVIDAFVESITNNFV</sequence>
<dbReference type="GO" id="GO:0043484">
    <property type="term" value="P:regulation of RNA splicing"/>
    <property type="evidence" value="ECO:0007669"/>
    <property type="project" value="TreeGrafter"/>
</dbReference>
<dbReference type="InterPro" id="IPR008271">
    <property type="entry name" value="Ser/Thr_kinase_AS"/>
</dbReference>
<dbReference type="PROSITE" id="PS00107">
    <property type="entry name" value="PROTEIN_KINASE_ATP"/>
    <property type="match status" value="1"/>
</dbReference>
<evidence type="ECO:0000256" key="8">
    <source>
        <dbReference type="SAM" id="MobiDB-lite"/>
    </source>
</evidence>
<dbReference type="KEGG" id="goe:100904648"/>
<dbReference type="PANTHER" id="PTHR45646">
    <property type="entry name" value="SERINE/THREONINE-PROTEIN KINASE DOA-RELATED"/>
    <property type="match status" value="1"/>
</dbReference>
<dbReference type="GO" id="GO:0004674">
    <property type="term" value="F:protein serine/threonine kinase activity"/>
    <property type="evidence" value="ECO:0007669"/>
    <property type="project" value="UniProtKB-KW"/>
</dbReference>
<dbReference type="RefSeq" id="XP_028966494.1">
    <property type="nucleotide sequence ID" value="XM_029110661.1"/>
</dbReference>
<evidence type="ECO:0000256" key="7">
    <source>
        <dbReference type="PROSITE-ProRule" id="PRU10141"/>
    </source>
</evidence>
<keyword evidence="3 7" id="KW-0547">Nucleotide-binding</keyword>
<evidence type="ECO:0000313" key="10">
    <source>
        <dbReference type="Proteomes" id="UP000694867"/>
    </source>
</evidence>
<accession>A0AAJ7WGR2</accession>
<dbReference type="GO" id="GO:0005634">
    <property type="term" value="C:nucleus"/>
    <property type="evidence" value="ECO:0007669"/>
    <property type="project" value="TreeGrafter"/>
</dbReference>
<dbReference type="AlphaFoldDB" id="A0AAJ7WGR2"/>
<evidence type="ECO:0000256" key="1">
    <source>
        <dbReference type="ARBA" id="ARBA00022527"/>
    </source>
</evidence>
<evidence type="ECO:0000256" key="4">
    <source>
        <dbReference type="ARBA" id="ARBA00022777"/>
    </source>
</evidence>
<feature type="compositionally biased region" description="Low complexity" evidence="8">
    <location>
        <begin position="391"/>
        <end position="414"/>
    </location>
</feature>
<evidence type="ECO:0000313" key="11">
    <source>
        <dbReference type="RefSeq" id="XP_028966494.1"/>
    </source>
</evidence>
<dbReference type="SUPFAM" id="SSF56112">
    <property type="entry name" value="Protein kinase-like (PK-like)"/>
    <property type="match status" value="1"/>
</dbReference>
<keyword evidence="5 7" id="KW-0067">ATP-binding</keyword>
<dbReference type="InterPro" id="IPR011009">
    <property type="entry name" value="Kinase-like_dom_sf"/>
</dbReference>
<comment type="similarity">
    <text evidence="6">Belongs to the protein kinase superfamily. CMGC Ser/Thr protein kinase family. Lammer subfamily.</text>
</comment>
<dbReference type="PROSITE" id="PS50011">
    <property type="entry name" value="PROTEIN_KINASE_DOM"/>
    <property type="match status" value="1"/>
</dbReference>
<feature type="region of interest" description="Disordered" evidence="8">
    <location>
        <begin position="376"/>
        <end position="483"/>
    </location>
</feature>
<dbReference type="InterPro" id="IPR017441">
    <property type="entry name" value="Protein_kinase_ATP_BS"/>
</dbReference>
<dbReference type="CDD" id="cd14134">
    <property type="entry name" value="PKc_CLK"/>
    <property type="match status" value="1"/>
</dbReference>
<gene>
    <name evidence="11" type="primary">LOC100904648</name>
</gene>
<dbReference type="PANTHER" id="PTHR45646:SF11">
    <property type="entry name" value="SERINE_THREONINE-PROTEIN KINASE DOA"/>
    <property type="match status" value="1"/>
</dbReference>
<keyword evidence="4" id="KW-0418">Kinase</keyword>
<dbReference type="PROSITE" id="PS00108">
    <property type="entry name" value="PROTEIN_KINASE_ST"/>
    <property type="match status" value="1"/>
</dbReference>